<evidence type="ECO:0000313" key="3">
    <source>
        <dbReference type="Proteomes" id="UP000204095"/>
    </source>
</evidence>
<accession>A7J7F8</accession>
<dbReference type="KEGG" id="vg:5470004"/>
<organismHost>
    <name type="scientific">Paramecium bursaria</name>
    <dbReference type="NCBI Taxonomy" id="74790"/>
</organismHost>
<name>A7J7F8_PBCVF</name>
<dbReference type="EMBL" id="DQ890022">
    <property type="protein sequence ID" value="ABT15739.1"/>
    <property type="molecule type" value="Genomic_DNA"/>
</dbReference>
<feature type="region of interest" description="Disordered" evidence="1">
    <location>
        <begin position="1"/>
        <end position="23"/>
    </location>
</feature>
<sequence length="94" mass="10579">MTWHPSTTTSLTRSMKSSTSFSPTIRCIGSPSSKKTLVGRACTLNILAIALFSRNSTSYTSMSRFFMVSNFSETFLHGAQPFFENLMIAWRRPE</sequence>
<protein>
    <submittedName>
        <fullName evidence="2">Uncharacterized protein n454R</fullName>
    </submittedName>
</protein>
<gene>
    <name evidence="2" type="primary">n454R</name>
    <name evidence="2" type="ORF">FR483_n454R</name>
</gene>
<reference evidence="2 3" key="1">
    <citation type="journal article" date="2007" name="Virology">
        <title>Sequence and annotation of the 314-kb MT325 and the 321-kb FR483 viruses that infect Chlorella Pbi.</title>
        <authorList>
            <person name="Fitzgerald L.A."/>
            <person name="Graves M.V."/>
            <person name="Li X."/>
            <person name="Feldblyum T."/>
            <person name="Hartigan J."/>
            <person name="Van Etten J.L."/>
        </authorList>
    </citation>
    <scope>NUCLEOTIDE SEQUENCE [LARGE SCALE GENOMIC DNA]</scope>
    <source>
        <strain evidence="2 3">FR483</strain>
    </source>
</reference>
<proteinExistence type="predicted"/>
<dbReference type="Proteomes" id="UP000204095">
    <property type="component" value="Segment"/>
</dbReference>
<organism evidence="2 3">
    <name type="scientific">Paramecium bursaria Chlorella virus FR483</name>
    <name type="common">PBCV-FR483</name>
    <dbReference type="NCBI Taxonomy" id="399781"/>
    <lineage>
        <taxon>Viruses</taxon>
        <taxon>Varidnaviria</taxon>
        <taxon>Bamfordvirae</taxon>
        <taxon>Nucleocytoviricota</taxon>
        <taxon>Megaviricetes</taxon>
        <taxon>Algavirales</taxon>
        <taxon>Phycodnaviridae</taxon>
        <taxon>Chlorovirus</taxon>
        <taxon>Chlorovirus conductrix</taxon>
        <taxon>Paramecium bursaria Chlorella virus A1</taxon>
    </lineage>
</organism>
<dbReference type="RefSeq" id="YP_001426086.1">
    <property type="nucleotide sequence ID" value="NC_008603.1"/>
</dbReference>
<evidence type="ECO:0000313" key="2">
    <source>
        <dbReference type="EMBL" id="ABT15739.1"/>
    </source>
</evidence>
<evidence type="ECO:0000256" key="1">
    <source>
        <dbReference type="SAM" id="MobiDB-lite"/>
    </source>
</evidence>
<dbReference type="GeneID" id="5470004"/>